<name>A0A1C3RH28_9PROT</name>
<accession>A0A1C3RH28</accession>
<dbReference type="RefSeq" id="WP_069188660.1">
    <property type="nucleotide sequence ID" value="NZ_FLYE01000014.1"/>
</dbReference>
<keyword evidence="1" id="KW-0732">Signal</keyword>
<dbReference type="AlphaFoldDB" id="A0A1C3RH28"/>
<feature type="signal peptide" evidence="1">
    <location>
        <begin position="1"/>
        <end position="20"/>
    </location>
</feature>
<evidence type="ECO:0000313" key="2">
    <source>
        <dbReference type="EMBL" id="SCA56559.1"/>
    </source>
</evidence>
<protein>
    <submittedName>
        <fullName evidence="2">Uncharacterized protein</fullName>
    </submittedName>
</protein>
<dbReference type="Pfam" id="PF19630">
    <property type="entry name" value="DUF6134"/>
    <property type="match status" value="1"/>
</dbReference>
<reference evidence="2 3" key="1">
    <citation type="submission" date="2016-07" db="EMBL/GenBank/DDBJ databases">
        <authorList>
            <person name="Lefevre C.T."/>
        </authorList>
    </citation>
    <scope>NUCLEOTIDE SEQUENCE [LARGE SCALE GENOMIC DNA]</scope>
    <source>
        <strain evidence="2">PR1</strain>
    </source>
</reference>
<keyword evidence="3" id="KW-1185">Reference proteome</keyword>
<dbReference type="Proteomes" id="UP000231658">
    <property type="component" value="Unassembled WGS sequence"/>
</dbReference>
<organism evidence="2 3">
    <name type="scientific">Candidatus Terasakiella magnetica</name>
    <dbReference type="NCBI Taxonomy" id="1867952"/>
    <lineage>
        <taxon>Bacteria</taxon>
        <taxon>Pseudomonadati</taxon>
        <taxon>Pseudomonadota</taxon>
        <taxon>Alphaproteobacteria</taxon>
        <taxon>Rhodospirillales</taxon>
        <taxon>Terasakiellaceae</taxon>
        <taxon>Terasakiella</taxon>
    </lineage>
</organism>
<dbReference type="InterPro" id="IPR045767">
    <property type="entry name" value="DUF6134"/>
</dbReference>
<gene>
    <name evidence="2" type="ORF">MTBPR1_210011</name>
</gene>
<dbReference type="EMBL" id="FLYE01000014">
    <property type="protein sequence ID" value="SCA56559.1"/>
    <property type="molecule type" value="Genomic_DNA"/>
</dbReference>
<proteinExistence type="predicted"/>
<dbReference type="STRING" id="1867952.MTBPR1_210011"/>
<feature type="chain" id="PRO_5008680750" evidence="1">
    <location>
        <begin position="21"/>
        <end position="223"/>
    </location>
</feature>
<sequence length="223" mass="25280">MRFITFLLLTLFTGPTIASAINPISLYGERIEFDVVREGEVVGEHITRFQQVDDELRVSSNMNIDIFILFLPVYSFDYRTTEKWVEGKLVSLDVNVVDGSDHLSFKAQRKDAALEIQLKDRIAEINKPVFTTNHWNANVVKDNQVLNTLTGNLNAVTITPKGEEEIIVSNGSLNAQRYDYSGDLEDTSVWYDEMGRWVKLRFLASDGSTIEYRCRTCKAGGAQ</sequence>
<evidence type="ECO:0000313" key="3">
    <source>
        <dbReference type="Proteomes" id="UP000231658"/>
    </source>
</evidence>
<dbReference type="OrthoDB" id="6086999at2"/>
<evidence type="ECO:0000256" key="1">
    <source>
        <dbReference type="SAM" id="SignalP"/>
    </source>
</evidence>